<dbReference type="PANTHER" id="PTHR22946">
    <property type="entry name" value="DIENELACTONE HYDROLASE DOMAIN-CONTAINING PROTEIN-RELATED"/>
    <property type="match status" value="1"/>
</dbReference>
<accession>K8XMJ4</accession>
<evidence type="ECO:0000313" key="5">
    <source>
        <dbReference type="Proteomes" id="UP000005951"/>
    </source>
</evidence>
<dbReference type="SUPFAM" id="SSF53474">
    <property type="entry name" value="alpha/beta-Hydrolases"/>
    <property type="match status" value="1"/>
</dbReference>
<dbReference type="GO" id="GO:0052689">
    <property type="term" value="F:carboxylic ester hydrolase activity"/>
    <property type="evidence" value="ECO:0007669"/>
    <property type="project" value="UniProtKB-ARBA"/>
</dbReference>
<evidence type="ECO:0000259" key="3">
    <source>
        <dbReference type="Pfam" id="PF00561"/>
    </source>
</evidence>
<dbReference type="AlphaFoldDB" id="K8XMJ4"/>
<dbReference type="InterPro" id="IPR000073">
    <property type="entry name" value="AB_hydrolase_1"/>
</dbReference>
<comment type="similarity">
    <text evidence="2">Belongs to the AB hydrolase superfamily. FUS2 hydrolase family.</text>
</comment>
<dbReference type="EMBL" id="AJYC02000110">
    <property type="protein sequence ID" value="EKT78300.1"/>
    <property type="molecule type" value="Genomic_DNA"/>
</dbReference>
<evidence type="ECO:0000256" key="2">
    <source>
        <dbReference type="ARBA" id="ARBA00038115"/>
    </source>
</evidence>
<sequence length="299" mass="33343">MDRRDIEFSAEGVTIRGWFYPGQGMGPVRPTVILSHGFSAVKEQYLDRYAEVFAEAGVNALVYDNRNFGDSDGQPRQEVNPWQQVRDYRDAITFATTLPGVDADRIGVWGSSFSGGHVLVVAALDRRVKAVVSQGPMVDGYQNLQRMVRPDFVESLREGFDADRLARFNGADPATLPVVDIDPLAPSAMPSPDSYAWFTESGRTIAPNWRNEVTLRSIEMLSEYVPAHFIEYISPTPLLLLPAVDDKVTPTDLALAAYARAREPKRLEMLPGGHFDIYTKGFEQSSSLALNWFLEHLTN</sequence>
<organism evidence="4 5">
    <name type="scientific">Rhodococcus opacus M213</name>
    <dbReference type="NCBI Taxonomy" id="1129896"/>
    <lineage>
        <taxon>Bacteria</taxon>
        <taxon>Bacillati</taxon>
        <taxon>Actinomycetota</taxon>
        <taxon>Actinomycetes</taxon>
        <taxon>Mycobacteriales</taxon>
        <taxon>Nocardiaceae</taxon>
        <taxon>Rhodococcus</taxon>
    </lineage>
</organism>
<dbReference type="InterPro" id="IPR050261">
    <property type="entry name" value="FrsA_esterase"/>
</dbReference>
<dbReference type="Gene3D" id="1.10.10.800">
    <property type="match status" value="1"/>
</dbReference>
<dbReference type="RefSeq" id="WP_005262709.1">
    <property type="nucleotide sequence ID" value="NZ_AJYC02000110.1"/>
</dbReference>
<dbReference type="PANTHER" id="PTHR22946:SF9">
    <property type="entry name" value="POLYKETIDE TRANSFERASE AF380"/>
    <property type="match status" value="1"/>
</dbReference>
<comment type="caution">
    <text evidence="4">The sequence shown here is derived from an EMBL/GenBank/DDBJ whole genome shotgun (WGS) entry which is preliminary data.</text>
</comment>
<proteinExistence type="inferred from homology"/>
<gene>
    <name evidence="4" type="ORF">WSS_A33475</name>
</gene>
<reference evidence="4 5" key="1">
    <citation type="journal article" date="2013" name="Genome Announc.">
        <title>Draft Genome Sequence of Rhodococcus opacus Strain M213 Shows a Diverse Catabolic Potential.</title>
        <authorList>
            <person name="Pathak A."/>
            <person name="Green S.J."/>
            <person name="Ogram A."/>
            <person name="Chauhan A."/>
        </authorList>
    </citation>
    <scope>NUCLEOTIDE SEQUENCE [LARGE SCALE GENOMIC DNA]</scope>
    <source>
        <strain evidence="4 5">M213</strain>
    </source>
</reference>
<evidence type="ECO:0000256" key="1">
    <source>
        <dbReference type="ARBA" id="ARBA00022801"/>
    </source>
</evidence>
<name>K8XMJ4_RHOOP</name>
<feature type="domain" description="AB hydrolase-1" evidence="3">
    <location>
        <begin position="30"/>
        <end position="279"/>
    </location>
</feature>
<protein>
    <submittedName>
        <fullName evidence="4">Peptidase S15</fullName>
    </submittedName>
</protein>
<dbReference type="Gene3D" id="3.40.50.1820">
    <property type="entry name" value="alpha/beta hydrolase"/>
    <property type="match status" value="1"/>
</dbReference>
<evidence type="ECO:0000313" key="4">
    <source>
        <dbReference type="EMBL" id="EKT78300.1"/>
    </source>
</evidence>
<dbReference type="Proteomes" id="UP000005951">
    <property type="component" value="Unassembled WGS sequence"/>
</dbReference>
<dbReference type="InterPro" id="IPR029058">
    <property type="entry name" value="AB_hydrolase_fold"/>
</dbReference>
<dbReference type="Pfam" id="PF00561">
    <property type="entry name" value="Abhydrolase_1"/>
    <property type="match status" value="1"/>
</dbReference>
<keyword evidence="1" id="KW-0378">Hydrolase</keyword>